<organism evidence="3 4">
    <name type="scientific">Mycena pura</name>
    <dbReference type="NCBI Taxonomy" id="153505"/>
    <lineage>
        <taxon>Eukaryota</taxon>
        <taxon>Fungi</taxon>
        <taxon>Dikarya</taxon>
        <taxon>Basidiomycota</taxon>
        <taxon>Agaricomycotina</taxon>
        <taxon>Agaricomycetes</taxon>
        <taxon>Agaricomycetidae</taxon>
        <taxon>Agaricales</taxon>
        <taxon>Marasmiineae</taxon>
        <taxon>Mycenaceae</taxon>
        <taxon>Mycena</taxon>
    </lineage>
</organism>
<evidence type="ECO:0000313" key="4">
    <source>
        <dbReference type="Proteomes" id="UP001219525"/>
    </source>
</evidence>
<proteinExistence type="predicted"/>
<protein>
    <recommendedName>
        <fullName evidence="2">DUF6532 domain-containing protein</fullName>
    </recommendedName>
</protein>
<evidence type="ECO:0000313" key="3">
    <source>
        <dbReference type="EMBL" id="KAJ7199690.1"/>
    </source>
</evidence>
<dbReference type="AlphaFoldDB" id="A0AAD6V841"/>
<dbReference type="Pfam" id="PF20149">
    <property type="entry name" value="DUF6532"/>
    <property type="match status" value="1"/>
</dbReference>
<sequence>MSRGTSPPGSEHFGHDDYQQDASGAEEDEHRLQLIDEDVGMDAESDDNESQRHHRHTRARGRKSVRRQQAETEIAFVREISRSRGRSESSRRAPTDDASSILEFWDTYHPTTRMAHPQHGKQYSLKAQNDTMTDVIRGCHSKIKFVTWIVDGYHVITSRAAWALELLLEVARSIPAARYIHKLAHQLGRLPPGLVELITDRLSNTRSNVKSVCDDAELLGDFHFINLRGDERIARIDVLFTGDNYVCPEKPPIPPSTTPTGEFDTERPYLHPSLIAGIQNTGLFTGHRSFASQHTDQFASTDPRFPDRKEMADGIVALVSTAIRCLLDEYHTGKKVNITFSETAYESTYRKHRAELAHNRTSAPRKMSKIMSELYAAVVGTKAAADHAAGSFHLVDLPDDDA</sequence>
<feature type="compositionally biased region" description="Basic residues" evidence="1">
    <location>
        <begin position="52"/>
        <end position="66"/>
    </location>
</feature>
<evidence type="ECO:0000259" key="2">
    <source>
        <dbReference type="Pfam" id="PF20149"/>
    </source>
</evidence>
<feature type="domain" description="DUF6532" evidence="2">
    <location>
        <begin position="152"/>
        <end position="357"/>
    </location>
</feature>
<feature type="compositionally biased region" description="Basic and acidic residues" evidence="1">
    <location>
        <begin position="79"/>
        <end position="95"/>
    </location>
</feature>
<feature type="region of interest" description="Disordered" evidence="1">
    <location>
        <begin position="1"/>
        <end position="96"/>
    </location>
</feature>
<dbReference type="Proteomes" id="UP001219525">
    <property type="component" value="Unassembled WGS sequence"/>
</dbReference>
<keyword evidence="4" id="KW-1185">Reference proteome</keyword>
<reference evidence="3" key="1">
    <citation type="submission" date="2023-03" db="EMBL/GenBank/DDBJ databases">
        <title>Massive genome expansion in bonnet fungi (Mycena s.s.) driven by repeated elements and novel gene families across ecological guilds.</title>
        <authorList>
            <consortium name="Lawrence Berkeley National Laboratory"/>
            <person name="Harder C.B."/>
            <person name="Miyauchi S."/>
            <person name="Viragh M."/>
            <person name="Kuo A."/>
            <person name="Thoen E."/>
            <person name="Andreopoulos B."/>
            <person name="Lu D."/>
            <person name="Skrede I."/>
            <person name="Drula E."/>
            <person name="Henrissat B."/>
            <person name="Morin E."/>
            <person name="Kohler A."/>
            <person name="Barry K."/>
            <person name="LaButti K."/>
            <person name="Morin E."/>
            <person name="Salamov A."/>
            <person name="Lipzen A."/>
            <person name="Mereny Z."/>
            <person name="Hegedus B."/>
            <person name="Baldrian P."/>
            <person name="Stursova M."/>
            <person name="Weitz H."/>
            <person name="Taylor A."/>
            <person name="Grigoriev I.V."/>
            <person name="Nagy L.G."/>
            <person name="Martin F."/>
            <person name="Kauserud H."/>
        </authorList>
    </citation>
    <scope>NUCLEOTIDE SEQUENCE</scope>
    <source>
        <strain evidence="3">9144</strain>
    </source>
</reference>
<gene>
    <name evidence="3" type="ORF">GGX14DRAFT_467846</name>
</gene>
<comment type="caution">
    <text evidence="3">The sequence shown here is derived from an EMBL/GenBank/DDBJ whole genome shotgun (WGS) entry which is preliminary data.</text>
</comment>
<dbReference type="EMBL" id="JARJCW010000067">
    <property type="protein sequence ID" value="KAJ7199690.1"/>
    <property type="molecule type" value="Genomic_DNA"/>
</dbReference>
<evidence type="ECO:0000256" key="1">
    <source>
        <dbReference type="SAM" id="MobiDB-lite"/>
    </source>
</evidence>
<name>A0AAD6V841_9AGAR</name>
<feature type="compositionally biased region" description="Acidic residues" evidence="1">
    <location>
        <begin position="35"/>
        <end position="48"/>
    </location>
</feature>
<accession>A0AAD6V841</accession>
<dbReference type="InterPro" id="IPR045341">
    <property type="entry name" value="DUF6532"/>
</dbReference>